<name>A0A1K1SCE0_9BACT</name>
<organism evidence="1 2">
    <name type="scientific">Chitinophaga sancti</name>
    <dbReference type="NCBI Taxonomy" id="1004"/>
    <lineage>
        <taxon>Bacteria</taxon>
        <taxon>Pseudomonadati</taxon>
        <taxon>Bacteroidota</taxon>
        <taxon>Chitinophagia</taxon>
        <taxon>Chitinophagales</taxon>
        <taxon>Chitinophagaceae</taxon>
        <taxon>Chitinophaga</taxon>
    </lineage>
</organism>
<gene>
    <name evidence="1" type="ORF">SAMN05661012_05159</name>
</gene>
<dbReference type="EMBL" id="FPIZ01000020">
    <property type="protein sequence ID" value="SFW81890.1"/>
    <property type="molecule type" value="Genomic_DNA"/>
</dbReference>
<proteinExistence type="predicted"/>
<evidence type="ECO:0000313" key="1">
    <source>
        <dbReference type="EMBL" id="SFW81890.1"/>
    </source>
</evidence>
<dbReference type="AlphaFoldDB" id="A0A1K1SCE0"/>
<reference evidence="1 2" key="1">
    <citation type="submission" date="2016-11" db="EMBL/GenBank/DDBJ databases">
        <authorList>
            <person name="Jaros S."/>
            <person name="Januszkiewicz K."/>
            <person name="Wedrychowicz H."/>
        </authorList>
    </citation>
    <scope>NUCLEOTIDE SEQUENCE [LARGE SCALE GENOMIC DNA]</scope>
    <source>
        <strain evidence="1 2">DSM 784</strain>
    </source>
</reference>
<evidence type="ECO:0000313" key="2">
    <source>
        <dbReference type="Proteomes" id="UP000183788"/>
    </source>
</evidence>
<dbReference type="Proteomes" id="UP000183788">
    <property type="component" value="Unassembled WGS sequence"/>
</dbReference>
<sequence length="54" mass="6120">MGNGSDLLPFQKGMILLTFIPPPLYTSTNSPFWNFIGKETLFFKYEAMKVDSGE</sequence>
<accession>A0A1K1SCE0</accession>
<protein>
    <submittedName>
        <fullName evidence="1">Uncharacterized protein</fullName>
    </submittedName>
</protein>